<dbReference type="SUPFAM" id="SSF54427">
    <property type="entry name" value="NTF2-like"/>
    <property type="match status" value="1"/>
</dbReference>
<reference evidence="2 3" key="1">
    <citation type="submission" date="2019-07" db="EMBL/GenBank/DDBJ databases">
        <title>Seonamhaeicola sp. W255 draft genome.</title>
        <authorList>
            <person name="Zhang X.-Y."/>
            <person name="Zhang R."/>
            <person name="Zhong Y.-L."/>
            <person name="Du Z.-J."/>
        </authorList>
    </citation>
    <scope>NUCLEOTIDE SEQUENCE [LARGE SCALE GENOMIC DNA]</scope>
    <source>
        <strain evidence="2 3">W255</strain>
    </source>
</reference>
<dbReference type="AlphaFoldDB" id="A0A562YCP9"/>
<protein>
    <submittedName>
        <fullName evidence="2">Nuclear transport factor 2 family protein</fullName>
    </submittedName>
</protein>
<comment type="caution">
    <text evidence="2">The sequence shown here is derived from an EMBL/GenBank/DDBJ whole genome shotgun (WGS) entry which is preliminary data.</text>
</comment>
<evidence type="ECO:0000313" key="2">
    <source>
        <dbReference type="EMBL" id="TWO31888.1"/>
    </source>
</evidence>
<dbReference type="EMBL" id="SMZJ02000006">
    <property type="protein sequence ID" value="TWO31888.1"/>
    <property type="molecule type" value="Genomic_DNA"/>
</dbReference>
<feature type="domain" description="DUF4440" evidence="1">
    <location>
        <begin position="62"/>
        <end position="151"/>
    </location>
</feature>
<dbReference type="InterPro" id="IPR032710">
    <property type="entry name" value="NTF2-like_dom_sf"/>
</dbReference>
<sequence>MGLKPILYKTMKLSTVLILVIFILFSCQTKDNKKKVEKWKEEIIKTETEFSNLSKEEGMNVAFLKYVADDGILLRNNRLIKGRDSIKQYMINNTSKGLSWKPDFVDVSLSGDLAYTYGKYNFVYKDSLGNTKIRKGIFHTVWKRQPDNNWKFVWD</sequence>
<evidence type="ECO:0000313" key="3">
    <source>
        <dbReference type="Proteomes" id="UP000295814"/>
    </source>
</evidence>
<gene>
    <name evidence="2" type="ORF">E1J38_010905</name>
</gene>
<name>A0A562YCP9_9FLAO</name>
<organism evidence="2 3">
    <name type="scientific">Seonamhaeicola sediminis</name>
    <dbReference type="NCBI Taxonomy" id="2528206"/>
    <lineage>
        <taxon>Bacteria</taxon>
        <taxon>Pseudomonadati</taxon>
        <taxon>Bacteroidota</taxon>
        <taxon>Flavobacteriia</taxon>
        <taxon>Flavobacteriales</taxon>
        <taxon>Flavobacteriaceae</taxon>
    </lineage>
</organism>
<proteinExistence type="predicted"/>
<dbReference type="Gene3D" id="3.10.450.50">
    <property type="match status" value="1"/>
</dbReference>
<dbReference type="InterPro" id="IPR027843">
    <property type="entry name" value="DUF4440"/>
</dbReference>
<dbReference type="Pfam" id="PF14534">
    <property type="entry name" value="DUF4440"/>
    <property type="match status" value="1"/>
</dbReference>
<keyword evidence="3" id="KW-1185">Reference proteome</keyword>
<evidence type="ECO:0000259" key="1">
    <source>
        <dbReference type="Pfam" id="PF14534"/>
    </source>
</evidence>
<dbReference type="OrthoDB" id="1119084at2"/>
<dbReference type="Proteomes" id="UP000295814">
    <property type="component" value="Unassembled WGS sequence"/>
</dbReference>
<accession>A0A562YCP9</accession>
<dbReference type="PROSITE" id="PS51257">
    <property type="entry name" value="PROKAR_LIPOPROTEIN"/>
    <property type="match status" value="1"/>
</dbReference>